<gene>
    <name evidence="1" type="ORF">FHX37_2612</name>
</gene>
<dbReference type="AlphaFoldDB" id="A0A543NLA9"/>
<evidence type="ECO:0000313" key="2">
    <source>
        <dbReference type="Proteomes" id="UP000317422"/>
    </source>
</evidence>
<accession>A0A543NLA9</accession>
<sequence length="92" mass="10648">MNRDTDPLLALLRKRYGEHWDIRRTQHLWIATAVDPEADHAPTVIEEDSDAFMRQLDNPPERIGDASPLSSLWIEGRLVQLRDGVYLATRVR</sequence>
<name>A0A543NLA9_9ACTN</name>
<reference evidence="1 2" key="1">
    <citation type="submission" date="2019-06" db="EMBL/GenBank/DDBJ databases">
        <title>Sequencing the genomes of 1000 actinobacteria strains.</title>
        <authorList>
            <person name="Klenk H.-P."/>
        </authorList>
    </citation>
    <scope>NUCLEOTIDE SEQUENCE [LARGE SCALE GENOMIC DNA]</scope>
    <source>
        <strain evidence="1 2">DSM 45015</strain>
    </source>
</reference>
<organism evidence="1 2">
    <name type="scientific">Haloactinospora alba</name>
    <dbReference type="NCBI Taxonomy" id="405555"/>
    <lineage>
        <taxon>Bacteria</taxon>
        <taxon>Bacillati</taxon>
        <taxon>Actinomycetota</taxon>
        <taxon>Actinomycetes</taxon>
        <taxon>Streptosporangiales</taxon>
        <taxon>Nocardiopsidaceae</taxon>
        <taxon>Haloactinospora</taxon>
    </lineage>
</organism>
<dbReference type="OrthoDB" id="3436657at2"/>
<protein>
    <submittedName>
        <fullName evidence="1">Uncharacterized protein</fullName>
    </submittedName>
</protein>
<keyword evidence="2" id="KW-1185">Reference proteome</keyword>
<dbReference type="Proteomes" id="UP000317422">
    <property type="component" value="Unassembled WGS sequence"/>
</dbReference>
<dbReference type="EMBL" id="VFQC01000001">
    <property type="protein sequence ID" value="TQN32635.1"/>
    <property type="molecule type" value="Genomic_DNA"/>
</dbReference>
<comment type="caution">
    <text evidence="1">The sequence shown here is derived from an EMBL/GenBank/DDBJ whole genome shotgun (WGS) entry which is preliminary data.</text>
</comment>
<proteinExistence type="predicted"/>
<evidence type="ECO:0000313" key="1">
    <source>
        <dbReference type="EMBL" id="TQN32635.1"/>
    </source>
</evidence>